<dbReference type="EC" id="1.2.1.-" evidence="8"/>
<dbReference type="Pfam" id="PF02800">
    <property type="entry name" value="Gp_dh_C"/>
    <property type="match status" value="1"/>
</dbReference>
<feature type="binding site" evidence="5">
    <location>
        <begin position="11"/>
        <end position="12"/>
    </location>
    <ligand>
        <name>NAD(+)</name>
        <dbReference type="ChEBI" id="CHEBI:57540"/>
    </ligand>
</feature>
<feature type="site" description="Activates thiol group during catalysis" evidence="6">
    <location>
        <position position="182"/>
    </location>
</feature>
<dbReference type="InterPro" id="IPR036291">
    <property type="entry name" value="NAD(P)-bd_dom_sf"/>
</dbReference>
<keyword evidence="5" id="KW-0547">Nucleotide-binding</keyword>
<dbReference type="FunFam" id="3.40.50.720:FF:000001">
    <property type="entry name" value="Glyceraldehyde-3-phosphate dehydrogenase"/>
    <property type="match status" value="1"/>
</dbReference>
<proteinExistence type="inferred from homology"/>
<feature type="binding site" evidence="5">
    <location>
        <position position="319"/>
    </location>
    <ligand>
        <name>NAD(+)</name>
        <dbReference type="ChEBI" id="CHEBI:57540"/>
    </ligand>
</feature>
<feature type="binding site" evidence="5">
    <location>
        <position position="119"/>
    </location>
    <ligand>
        <name>NAD(+)</name>
        <dbReference type="ChEBI" id="CHEBI:57540"/>
    </ligand>
</feature>
<dbReference type="AlphaFoldDB" id="A0A2H0W3S5"/>
<keyword evidence="2 8" id="KW-0560">Oxidoreductase</keyword>
<dbReference type="FunFam" id="3.30.360.10:FF:000002">
    <property type="entry name" value="Glyceraldehyde-3-phosphate dehydrogenase"/>
    <property type="match status" value="1"/>
</dbReference>
<evidence type="ECO:0000256" key="6">
    <source>
        <dbReference type="PIRSR" id="PIRSR000149-4"/>
    </source>
</evidence>
<feature type="binding site" evidence="4">
    <location>
        <begin position="213"/>
        <end position="214"/>
    </location>
    <ligand>
        <name>D-glyceraldehyde 3-phosphate</name>
        <dbReference type="ChEBI" id="CHEBI:59776"/>
    </ligand>
</feature>
<dbReference type="SMART" id="SM00846">
    <property type="entry name" value="Gp_dh_N"/>
    <property type="match status" value="1"/>
</dbReference>
<keyword evidence="5" id="KW-0520">NAD</keyword>
<dbReference type="CDD" id="cd18126">
    <property type="entry name" value="GAPDH_I_C"/>
    <property type="match status" value="1"/>
</dbReference>
<evidence type="ECO:0000259" key="9">
    <source>
        <dbReference type="SMART" id="SM00846"/>
    </source>
</evidence>
<evidence type="ECO:0000256" key="5">
    <source>
        <dbReference type="PIRSR" id="PIRSR000149-3"/>
    </source>
</evidence>
<gene>
    <name evidence="10" type="primary">gap</name>
    <name evidence="10" type="ORF">COT80_04125</name>
</gene>
<feature type="binding site" evidence="4">
    <location>
        <begin position="154"/>
        <end position="156"/>
    </location>
    <ligand>
        <name>D-glyceraldehyde 3-phosphate</name>
        <dbReference type="ChEBI" id="CHEBI:59776"/>
    </ligand>
</feature>
<evidence type="ECO:0000256" key="7">
    <source>
        <dbReference type="RuleBase" id="RU000397"/>
    </source>
</evidence>
<evidence type="ECO:0000256" key="4">
    <source>
        <dbReference type="PIRSR" id="PIRSR000149-2"/>
    </source>
</evidence>
<accession>A0A2H0W3S5</accession>
<dbReference type="SUPFAM" id="SSF51735">
    <property type="entry name" value="NAD(P)-binding Rossmann-fold domains"/>
    <property type="match status" value="1"/>
</dbReference>
<dbReference type="InterPro" id="IPR020830">
    <property type="entry name" value="GlycerAld_3-P_DH_AS"/>
</dbReference>
<evidence type="ECO:0000313" key="10">
    <source>
        <dbReference type="EMBL" id="PIS05927.1"/>
    </source>
</evidence>
<feature type="active site" description="Nucleophile" evidence="3">
    <location>
        <position position="155"/>
    </location>
</feature>
<sequence length="335" mass="36336">MKRIVINGFGRIGRAAFKVALTKKNIKVVAINDLTPPDILAYLLQYDTAYGVYNKKVQATSSGIKIDGVIYPVFSDKDPNNLPWKKLKVDVVLECTGYFTTSEAAKAHINAGAKRVIISAPAKDDTTQTLVYGTDYSEQCIKKGKCEPVVSMASCTTNCIAPAIQVLQSAFGVDKAIMTTIHAYTSTQNLVDSPSQKINRTRAAAQNMIPTTTGAAIATTKVVPSLQNKFDGISVRVPVICGSLSDITVVLKKTVTVEEVNNAFKKAAKSPMFKGVLDVSDDHRVSSDYIGNPHSSIIDLDFTKVVGGNLVKVLSWYDNEFGYSNRLVEMAINLK</sequence>
<name>A0A2H0W3S5_9BACT</name>
<dbReference type="Pfam" id="PF00044">
    <property type="entry name" value="Gp_dh_N"/>
    <property type="match status" value="1"/>
</dbReference>
<dbReference type="PROSITE" id="PS00071">
    <property type="entry name" value="GAPDH"/>
    <property type="match status" value="1"/>
</dbReference>
<feature type="binding site" evidence="4">
    <location>
        <position position="185"/>
    </location>
    <ligand>
        <name>D-glyceraldehyde 3-phosphate</name>
        <dbReference type="ChEBI" id="CHEBI:59776"/>
    </ligand>
</feature>
<dbReference type="CDD" id="cd05214">
    <property type="entry name" value="GAPDH_I_N"/>
    <property type="match status" value="1"/>
</dbReference>
<dbReference type="EMBL" id="PEZY01000012">
    <property type="protein sequence ID" value="PIS05927.1"/>
    <property type="molecule type" value="Genomic_DNA"/>
</dbReference>
<dbReference type="Gene3D" id="3.30.360.10">
    <property type="entry name" value="Dihydrodipicolinate Reductase, domain 2"/>
    <property type="match status" value="1"/>
</dbReference>
<evidence type="ECO:0000256" key="8">
    <source>
        <dbReference type="RuleBase" id="RU361160"/>
    </source>
</evidence>
<organism evidence="10 11">
    <name type="scientific">Candidatus Buchananbacteria bacterium CG10_big_fil_rev_8_21_14_0_10_33_19</name>
    <dbReference type="NCBI Taxonomy" id="1974525"/>
    <lineage>
        <taxon>Bacteria</taxon>
        <taxon>Candidatus Buchananiibacteriota</taxon>
    </lineage>
</organism>
<dbReference type="InterPro" id="IPR020829">
    <property type="entry name" value="GlycerAld_3-P_DH_cat"/>
</dbReference>
<evidence type="ECO:0000313" key="11">
    <source>
        <dbReference type="Proteomes" id="UP000229056"/>
    </source>
</evidence>
<dbReference type="Proteomes" id="UP000229056">
    <property type="component" value="Unassembled WGS sequence"/>
</dbReference>
<evidence type="ECO:0000256" key="2">
    <source>
        <dbReference type="ARBA" id="ARBA00023002"/>
    </source>
</evidence>
<feature type="binding site" evidence="4">
    <location>
        <position position="236"/>
    </location>
    <ligand>
        <name>D-glyceraldehyde 3-phosphate</name>
        <dbReference type="ChEBI" id="CHEBI:59776"/>
    </ligand>
</feature>
<reference evidence="11" key="1">
    <citation type="submission" date="2017-09" db="EMBL/GenBank/DDBJ databases">
        <title>Depth-based differentiation of microbial function through sediment-hosted aquifers and enrichment of novel symbionts in the deep terrestrial subsurface.</title>
        <authorList>
            <person name="Probst A.J."/>
            <person name="Ladd B."/>
            <person name="Jarett J.K."/>
            <person name="Geller-Mcgrath D.E."/>
            <person name="Sieber C.M.K."/>
            <person name="Emerson J.B."/>
            <person name="Anantharaman K."/>
            <person name="Thomas B.C."/>
            <person name="Malmstrom R."/>
            <person name="Stieglmeier M."/>
            <person name="Klingl A."/>
            <person name="Woyke T."/>
            <person name="Ryan C.M."/>
            <person name="Banfield J.F."/>
        </authorList>
    </citation>
    <scope>NUCLEOTIDE SEQUENCE [LARGE SCALE GENOMIC DNA]</scope>
</reference>
<dbReference type="InterPro" id="IPR006424">
    <property type="entry name" value="Glyceraldehyde-3-P_DH_1"/>
</dbReference>
<comment type="caution">
    <text evidence="10">The sequence shown here is derived from an EMBL/GenBank/DDBJ whole genome shotgun (WGS) entry which is preliminary data.</text>
</comment>
<feature type="binding site" evidence="5">
    <location>
        <position position="33"/>
    </location>
    <ligand>
        <name>NAD(+)</name>
        <dbReference type="ChEBI" id="CHEBI:57540"/>
    </ligand>
</feature>
<evidence type="ECO:0000256" key="3">
    <source>
        <dbReference type="PIRSR" id="PIRSR000149-1"/>
    </source>
</evidence>
<dbReference type="GO" id="GO:0006006">
    <property type="term" value="P:glucose metabolic process"/>
    <property type="evidence" value="ECO:0007669"/>
    <property type="project" value="InterPro"/>
</dbReference>
<dbReference type="PRINTS" id="PR00078">
    <property type="entry name" value="G3PDHDRGNASE"/>
</dbReference>
<protein>
    <recommendedName>
        <fullName evidence="8">Glyceraldehyde-3-phosphate dehydrogenase</fullName>
        <ecNumber evidence="8">1.2.1.-</ecNumber>
    </recommendedName>
</protein>
<dbReference type="InterPro" id="IPR020831">
    <property type="entry name" value="GlycerAld/Erythrose_P_DH"/>
</dbReference>
<dbReference type="PANTHER" id="PTHR43148">
    <property type="entry name" value="GLYCERALDEHYDE-3-PHOSPHATE DEHYDROGENASE 2"/>
    <property type="match status" value="1"/>
</dbReference>
<evidence type="ECO:0000256" key="1">
    <source>
        <dbReference type="ARBA" id="ARBA00007406"/>
    </source>
</evidence>
<dbReference type="SUPFAM" id="SSF55347">
    <property type="entry name" value="Glyceraldehyde-3-phosphate dehydrogenase-like, C-terminal domain"/>
    <property type="match status" value="1"/>
</dbReference>
<feature type="domain" description="Glyceraldehyde 3-phosphate dehydrogenase NAD(P) binding" evidence="9">
    <location>
        <begin position="2"/>
        <end position="155"/>
    </location>
</feature>
<dbReference type="Gene3D" id="3.40.50.720">
    <property type="entry name" value="NAD(P)-binding Rossmann-like Domain"/>
    <property type="match status" value="1"/>
</dbReference>
<dbReference type="GO" id="GO:0050661">
    <property type="term" value="F:NADP binding"/>
    <property type="evidence" value="ECO:0007669"/>
    <property type="project" value="InterPro"/>
</dbReference>
<dbReference type="GO" id="GO:0016620">
    <property type="term" value="F:oxidoreductase activity, acting on the aldehyde or oxo group of donors, NAD or NADP as acceptor"/>
    <property type="evidence" value="ECO:0007669"/>
    <property type="project" value="InterPro"/>
</dbReference>
<dbReference type="NCBIfam" id="TIGR01534">
    <property type="entry name" value="GAPDH-I"/>
    <property type="match status" value="1"/>
</dbReference>
<comment type="similarity">
    <text evidence="1 7">Belongs to the glyceraldehyde-3-phosphate dehydrogenase family.</text>
</comment>
<dbReference type="InterPro" id="IPR020828">
    <property type="entry name" value="GlycerAld_3-P_DH_NAD(P)-bd"/>
</dbReference>
<dbReference type="PIRSF" id="PIRSF000149">
    <property type="entry name" value="GAP_DH"/>
    <property type="match status" value="1"/>
</dbReference>
<dbReference type="GO" id="GO:0051287">
    <property type="term" value="F:NAD binding"/>
    <property type="evidence" value="ECO:0007669"/>
    <property type="project" value="InterPro"/>
</dbReference>